<dbReference type="AlphaFoldDB" id="A0AAD3CHU5"/>
<proteinExistence type="predicted"/>
<dbReference type="EMBL" id="BLLK01000022">
    <property type="protein sequence ID" value="GFH46133.1"/>
    <property type="molecule type" value="Genomic_DNA"/>
</dbReference>
<organism evidence="2 3">
    <name type="scientific">Chaetoceros tenuissimus</name>
    <dbReference type="NCBI Taxonomy" id="426638"/>
    <lineage>
        <taxon>Eukaryota</taxon>
        <taxon>Sar</taxon>
        <taxon>Stramenopiles</taxon>
        <taxon>Ochrophyta</taxon>
        <taxon>Bacillariophyta</taxon>
        <taxon>Coscinodiscophyceae</taxon>
        <taxon>Chaetocerotophycidae</taxon>
        <taxon>Chaetocerotales</taxon>
        <taxon>Chaetocerotaceae</taxon>
        <taxon>Chaetoceros</taxon>
    </lineage>
</organism>
<comment type="caution">
    <text evidence="2">The sequence shown here is derived from an EMBL/GenBank/DDBJ whole genome shotgun (WGS) entry which is preliminary data.</text>
</comment>
<reference evidence="2" key="1">
    <citation type="submission" date="2020-02" db="EMBL/GenBank/DDBJ databases">
        <authorList>
            <person name="Hongo Y."/>
            <person name="Kimura K."/>
            <person name="Takaki Y."/>
            <person name="Tomaru Y."/>
        </authorList>
    </citation>
    <scope>NUCLEOTIDE SEQUENCE</scope>
    <source>
        <strain evidence="2">NIES-3715</strain>
    </source>
</reference>
<evidence type="ECO:0000313" key="3">
    <source>
        <dbReference type="Proteomes" id="UP001054902"/>
    </source>
</evidence>
<evidence type="ECO:0000313" key="1">
    <source>
        <dbReference type="EMBL" id="GFH46131.1"/>
    </source>
</evidence>
<gene>
    <name evidence="1" type="ORF">CTEN210_02605</name>
    <name evidence="2" type="ORF">CTEN210_02607</name>
</gene>
<dbReference type="EMBL" id="BLLK01000022">
    <property type="protein sequence ID" value="GFH46131.1"/>
    <property type="molecule type" value="Genomic_DNA"/>
</dbReference>
<protein>
    <submittedName>
        <fullName evidence="2">Uncharacterized protein</fullName>
    </submittedName>
</protein>
<sequence length="85" mass="9879">MGPRQQLKQKQFLEEAQQELEKEESALKECKIHMEGCNKRKRNQSFSIGTKALGKDIANETITFWSENKHKRCSQVPREDSNGGW</sequence>
<accession>A0AAD3CHU5</accession>
<keyword evidence="3" id="KW-1185">Reference proteome</keyword>
<dbReference type="Proteomes" id="UP001054902">
    <property type="component" value="Unassembled WGS sequence"/>
</dbReference>
<name>A0AAD3CHU5_9STRA</name>
<reference evidence="2 3" key="2">
    <citation type="journal article" date="2021" name="Sci. Rep.">
        <title>The genome of the diatom Chaetoceros tenuissimus carries an ancient integrated fragment of an extant virus.</title>
        <authorList>
            <person name="Hongo Y."/>
            <person name="Kimura K."/>
            <person name="Takaki Y."/>
            <person name="Yoshida Y."/>
            <person name="Baba S."/>
            <person name="Kobayashi G."/>
            <person name="Nagasaki K."/>
            <person name="Hano T."/>
            <person name="Tomaru Y."/>
        </authorList>
    </citation>
    <scope>NUCLEOTIDE SEQUENCE [LARGE SCALE GENOMIC DNA]</scope>
    <source>
        <strain evidence="2 3">NIES-3715</strain>
    </source>
</reference>
<evidence type="ECO:0000313" key="2">
    <source>
        <dbReference type="EMBL" id="GFH46133.1"/>
    </source>
</evidence>